<evidence type="ECO:0000313" key="7">
    <source>
        <dbReference type="Proteomes" id="UP001165065"/>
    </source>
</evidence>
<dbReference type="EC" id="4.6.1.16" evidence="2"/>
<organism evidence="6 7">
    <name type="scientific">Triparma columacea</name>
    <dbReference type="NCBI Taxonomy" id="722753"/>
    <lineage>
        <taxon>Eukaryota</taxon>
        <taxon>Sar</taxon>
        <taxon>Stramenopiles</taxon>
        <taxon>Ochrophyta</taxon>
        <taxon>Bolidophyceae</taxon>
        <taxon>Parmales</taxon>
        <taxon>Triparmaceae</taxon>
        <taxon>Triparma</taxon>
    </lineage>
</organism>
<gene>
    <name evidence="6" type="ORF">TrCOL_g394</name>
</gene>
<comment type="catalytic activity">
    <reaction evidence="3">
        <text>pretRNA = a 3'-half-tRNA molecule with a 5'-OH end + a 5'-half-tRNA molecule with a 2',3'-cyclic phosphate end + an intron with a 2',3'-cyclic phosphate and a 5'-hydroxyl terminus.</text>
        <dbReference type="EC" id="4.6.1.16"/>
    </reaction>
</comment>
<reference evidence="7" key="1">
    <citation type="journal article" date="2023" name="Commun. Biol.">
        <title>Genome analysis of Parmales, the sister group of diatoms, reveals the evolutionary specialization of diatoms from phago-mixotrophs to photoautotrophs.</title>
        <authorList>
            <person name="Ban H."/>
            <person name="Sato S."/>
            <person name="Yoshikawa S."/>
            <person name="Yamada K."/>
            <person name="Nakamura Y."/>
            <person name="Ichinomiya M."/>
            <person name="Sato N."/>
            <person name="Blanc-Mathieu R."/>
            <person name="Endo H."/>
            <person name="Kuwata A."/>
            <person name="Ogata H."/>
        </authorList>
    </citation>
    <scope>NUCLEOTIDE SEQUENCE [LARGE SCALE GENOMIC DNA]</scope>
</reference>
<dbReference type="GO" id="GO:0006388">
    <property type="term" value="P:tRNA splicing, via endonucleolytic cleavage and ligation"/>
    <property type="evidence" value="ECO:0007669"/>
    <property type="project" value="InterPro"/>
</dbReference>
<protein>
    <recommendedName>
        <fullName evidence="2">tRNA-intron lyase</fullName>
        <ecNumber evidence="2">4.6.1.16</ecNumber>
    </recommendedName>
</protein>
<dbReference type="Gene3D" id="3.40.1350.10">
    <property type="match status" value="1"/>
</dbReference>
<dbReference type="SUPFAM" id="SSF53032">
    <property type="entry name" value="tRNA-intron endonuclease catalytic domain-like"/>
    <property type="match status" value="1"/>
</dbReference>
<dbReference type="GO" id="GO:0005634">
    <property type="term" value="C:nucleus"/>
    <property type="evidence" value="ECO:0007669"/>
    <property type="project" value="UniProtKB-ARBA"/>
</dbReference>
<dbReference type="OrthoDB" id="48041at2759"/>
<dbReference type="AlphaFoldDB" id="A0A9W7LE68"/>
<dbReference type="Proteomes" id="UP001165065">
    <property type="component" value="Unassembled WGS sequence"/>
</dbReference>
<evidence type="ECO:0000313" key="6">
    <source>
        <dbReference type="EMBL" id="GMI46362.1"/>
    </source>
</evidence>
<feature type="compositionally biased region" description="Basic and acidic residues" evidence="4">
    <location>
        <begin position="113"/>
        <end position="122"/>
    </location>
</feature>
<comment type="caution">
    <text evidence="6">The sequence shown here is derived from an EMBL/GenBank/DDBJ whole genome shotgun (WGS) entry which is preliminary data.</text>
</comment>
<evidence type="ECO:0000256" key="1">
    <source>
        <dbReference type="ARBA" id="ARBA00008078"/>
    </source>
</evidence>
<proteinExistence type="inferred from homology"/>
<feature type="domain" description="tRNA intron endonuclease catalytic" evidence="5">
    <location>
        <begin position="6"/>
        <end position="81"/>
    </location>
</feature>
<feature type="compositionally biased region" description="Basic and acidic residues" evidence="4">
    <location>
        <begin position="134"/>
        <end position="151"/>
    </location>
</feature>
<dbReference type="GO" id="GO:0000213">
    <property type="term" value="F:tRNA-intron lyase activity"/>
    <property type="evidence" value="ECO:0007669"/>
    <property type="project" value="UniProtKB-EC"/>
</dbReference>
<sequence>MEDETVLRRHYERLGYRVHSGLQFGTTLVLYADSPSLVHSDFAVVLCSPLSYGLDWRRIQVLSRAMPDYHKKLVLARVVEGRVEEVRVSTFHRAFKKRKAEEGLGGQKKKKGRGGEKKKEELVGVVGGDSLEEGNDKKAKGGEDDKSDDKV</sequence>
<evidence type="ECO:0000256" key="2">
    <source>
        <dbReference type="ARBA" id="ARBA00012573"/>
    </source>
</evidence>
<name>A0A9W7LE68_9STRA</name>
<dbReference type="InterPro" id="IPR006677">
    <property type="entry name" value="tRNA_intron_Endonuc_cat-like"/>
</dbReference>
<dbReference type="InterPro" id="IPR011856">
    <property type="entry name" value="tRNA_endonuc-like_dom_sf"/>
</dbReference>
<evidence type="ECO:0000259" key="5">
    <source>
        <dbReference type="Pfam" id="PF01974"/>
    </source>
</evidence>
<evidence type="ECO:0000256" key="4">
    <source>
        <dbReference type="SAM" id="MobiDB-lite"/>
    </source>
</evidence>
<dbReference type="Pfam" id="PF01974">
    <property type="entry name" value="tRNA_int_endo"/>
    <property type="match status" value="1"/>
</dbReference>
<accession>A0A9W7LE68</accession>
<dbReference type="GO" id="GO:0003676">
    <property type="term" value="F:nucleic acid binding"/>
    <property type="evidence" value="ECO:0007669"/>
    <property type="project" value="InterPro"/>
</dbReference>
<dbReference type="InterPro" id="IPR036167">
    <property type="entry name" value="tRNA_intron_Endo_cat-like_sf"/>
</dbReference>
<keyword evidence="7" id="KW-1185">Reference proteome</keyword>
<feature type="region of interest" description="Disordered" evidence="4">
    <location>
        <begin position="100"/>
        <end position="151"/>
    </location>
</feature>
<evidence type="ECO:0000256" key="3">
    <source>
        <dbReference type="ARBA" id="ARBA00034031"/>
    </source>
</evidence>
<dbReference type="EMBL" id="BRYA01000295">
    <property type="protein sequence ID" value="GMI46362.1"/>
    <property type="molecule type" value="Genomic_DNA"/>
</dbReference>
<comment type="similarity">
    <text evidence="1">Belongs to the tRNA-intron endonuclease family.</text>
</comment>